<evidence type="ECO:0000313" key="2">
    <source>
        <dbReference type="EMBL" id="BAG18372.1"/>
    </source>
</evidence>
<evidence type="ECO:0000313" key="3">
    <source>
        <dbReference type="Proteomes" id="UP000001685"/>
    </source>
</evidence>
<dbReference type="EMBL" id="AP009493">
    <property type="protein sequence ID" value="BAG18372.1"/>
    <property type="molecule type" value="Genomic_DNA"/>
</dbReference>
<dbReference type="KEGG" id="sgr:SGR_1543"/>
<feature type="compositionally biased region" description="Polar residues" evidence="1">
    <location>
        <begin position="110"/>
        <end position="119"/>
    </location>
</feature>
<proteinExistence type="predicted"/>
<feature type="region of interest" description="Disordered" evidence="1">
    <location>
        <begin position="1"/>
        <end position="119"/>
    </location>
</feature>
<protein>
    <submittedName>
        <fullName evidence="2">Uncharacterized protein</fullName>
    </submittedName>
</protein>
<dbReference type="HOGENOM" id="CLU_2060083_0_0_11"/>
<organism evidence="2 3">
    <name type="scientific">Streptomyces griseus subsp. griseus (strain JCM 4626 / CBS 651.72 / NBRC 13350 / KCC S-0626 / ISP 5235)</name>
    <dbReference type="NCBI Taxonomy" id="455632"/>
    <lineage>
        <taxon>Bacteria</taxon>
        <taxon>Bacillati</taxon>
        <taxon>Actinomycetota</taxon>
        <taxon>Actinomycetes</taxon>
        <taxon>Kitasatosporales</taxon>
        <taxon>Streptomycetaceae</taxon>
        <taxon>Streptomyces</taxon>
    </lineage>
</organism>
<gene>
    <name evidence="2" type="ordered locus">SGR_1543</name>
</gene>
<name>B1VWP6_STRGG</name>
<dbReference type="Proteomes" id="UP000001685">
    <property type="component" value="Chromosome"/>
</dbReference>
<sequence>MNRPGGTFPRVRPAAPSGPTAVPTDGGRGGAGHRRPGRAVGHTDSRPAPAAPVSGKITGATAVSTVPRWSSPRRHRAGPRLRLLTRPDQRRAGQSAASGRARQDPRPEGRSSNLTFGAE</sequence>
<dbReference type="AlphaFoldDB" id="B1VWP6"/>
<accession>B1VWP6</accession>
<reference evidence="3" key="1">
    <citation type="journal article" date="2008" name="J. Bacteriol.">
        <title>Genome sequence of the streptomycin-producing microorganism Streptomyces griseus IFO 13350.</title>
        <authorList>
            <person name="Ohnishi Y."/>
            <person name="Ishikawa J."/>
            <person name="Hara H."/>
            <person name="Suzuki H."/>
            <person name="Ikenoya M."/>
            <person name="Ikeda H."/>
            <person name="Yamashita A."/>
            <person name="Hattori M."/>
            <person name="Horinouchi S."/>
        </authorList>
    </citation>
    <scope>NUCLEOTIDE SEQUENCE [LARGE SCALE GENOMIC DNA]</scope>
    <source>
        <strain evidence="3">JCM 4626 / NBRC 13350</strain>
    </source>
</reference>
<evidence type="ECO:0000256" key="1">
    <source>
        <dbReference type="SAM" id="MobiDB-lite"/>
    </source>
</evidence>